<dbReference type="InterPro" id="IPR011009">
    <property type="entry name" value="Kinase-like_dom_sf"/>
</dbReference>
<evidence type="ECO:0008006" key="3">
    <source>
        <dbReference type="Google" id="ProtNLM"/>
    </source>
</evidence>
<dbReference type="Proteomes" id="UP001301769">
    <property type="component" value="Unassembled WGS sequence"/>
</dbReference>
<comment type="caution">
    <text evidence="1">The sequence shown here is derived from an EMBL/GenBank/DDBJ whole genome shotgun (WGS) entry which is preliminary data.</text>
</comment>
<evidence type="ECO:0000313" key="1">
    <source>
        <dbReference type="EMBL" id="KAK4210313.1"/>
    </source>
</evidence>
<evidence type="ECO:0000313" key="2">
    <source>
        <dbReference type="Proteomes" id="UP001301769"/>
    </source>
</evidence>
<dbReference type="AlphaFoldDB" id="A0AAN6Y159"/>
<dbReference type="SUPFAM" id="SSF56112">
    <property type="entry name" value="Protein kinase-like (PK-like)"/>
    <property type="match status" value="1"/>
</dbReference>
<protein>
    <recommendedName>
        <fullName evidence="3">Alpha-galactosidase A</fullName>
    </recommendedName>
</protein>
<reference evidence="1" key="2">
    <citation type="submission" date="2023-05" db="EMBL/GenBank/DDBJ databases">
        <authorList>
            <consortium name="Lawrence Berkeley National Laboratory"/>
            <person name="Steindorff A."/>
            <person name="Hensen N."/>
            <person name="Bonometti L."/>
            <person name="Westerberg I."/>
            <person name="Brannstrom I.O."/>
            <person name="Guillou S."/>
            <person name="Cros-Aarteil S."/>
            <person name="Calhoun S."/>
            <person name="Haridas S."/>
            <person name="Kuo A."/>
            <person name="Mondo S."/>
            <person name="Pangilinan J."/>
            <person name="Riley R."/>
            <person name="Labutti K."/>
            <person name="Andreopoulos B."/>
            <person name="Lipzen A."/>
            <person name="Chen C."/>
            <person name="Yanf M."/>
            <person name="Daum C."/>
            <person name="Ng V."/>
            <person name="Clum A."/>
            <person name="Ohm R."/>
            <person name="Martin F."/>
            <person name="Silar P."/>
            <person name="Natvig D."/>
            <person name="Lalanne C."/>
            <person name="Gautier V."/>
            <person name="Ament-Velasquez S.L."/>
            <person name="Kruys A."/>
            <person name="Hutchinson M.I."/>
            <person name="Powell A.J."/>
            <person name="Barry K."/>
            <person name="Miller A.N."/>
            <person name="Grigoriev I.V."/>
            <person name="Debuchy R."/>
            <person name="Gladieux P."/>
            <person name="Thoren M.H."/>
            <person name="Johannesson H."/>
        </authorList>
    </citation>
    <scope>NUCLEOTIDE SEQUENCE</scope>
    <source>
        <strain evidence="1">PSN293</strain>
    </source>
</reference>
<keyword evidence="2" id="KW-1185">Reference proteome</keyword>
<accession>A0AAN6Y159</accession>
<reference evidence="1" key="1">
    <citation type="journal article" date="2023" name="Mol. Phylogenet. Evol.">
        <title>Genome-scale phylogeny and comparative genomics of the fungal order Sordariales.</title>
        <authorList>
            <person name="Hensen N."/>
            <person name="Bonometti L."/>
            <person name="Westerberg I."/>
            <person name="Brannstrom I.O."/>
            <person name="Guillou S."/>
            <person name="Cros-Aarteil S."/>
            <person name="Calhoun S."/>
            <person name="Haridas S."/>
            <person name="Kuo A."/>
            <person name="Mondo S."/>
            <person name="Pangilinan J."/>
            <person name="Riley R."/>
            <person name="LaButti K."/>
            <person name="Andreopoulos B."/>
            <person name="Lipzen A."/>
            <person name="Chen C."/>
            <person name="Yan M."/>
            <person name="Daum C."/>
            <person name="Ng V."/>
            <person name="Clum A."/>
            <person name="Steindorff A."/>
            <person name="Ohm R.A."/>
            <person name="Martin F."/>
            <person name="Silar P."/>
            <person name="Natvig D.O."/>
            <person name="Lalanne C."/>
            <person name="Gautier V."/>
            <person name="Ament-Velasquez S.L."/>
            <person name="Kruys A."/>
            <person name="Hutchinson M.I."/>
            <person name="Powell A.J."/>
            <person name="Barry K."/>
            <person name="Miller A.N."/>
            <person name="Grigoriev I.V."/>
            <person name="Debuchy R."/>
            <person name="Gladieux P."/>
            <person name="Hiltunen Thoren M."/>
            <person name="Johannesson H."/>
        </authorList>
    </citation>
    <scope>NUCLEOTIDE SEQUENCE</scope>
    <source>
        <strain evidence="1">PSN293</strain>
    </source>
</reference>
<proteinExistence type="predicted"/>
<gene>
    <name evidence="1" type="ORF">QBC37DRAFT_350240</name>
</gene>
<sequence>MADHSPNIQVLQASVDPEYESEFHILVDNKFVKYITIDAGLYDCDDMCFAPSLLSLMPPLPPGDWNKGRISRNPKTGDPHFSAVLREQLPGITTTWHPTQIDHLELRQGRKLRTNVYEVTCPGFSSTTVIAKFARFEWEVPQLEAETTAYSWIEGQQIGPAFLGHLTEEGRVIGFLIGQVTGCRHATPEDLPLCRSVLSRLHRLGIKHGDINKHNFLIHDERATLIDFDCASRLTSCDELDVELHDLLDQLRDTSGRGGRVVESGPR</sequence>
<organism evidence="1 2">
    <name type="scientific">Rhypophila decipiens</name>
    <dbReference type="NCBI Taxonomy" id="261697"/>
    <lineage>
        <taxon>Eukaryota</taxon>
        <taxon>Fungi</taxon>
        <taxon>Dikarya</taxon>
        <taxon>Ascomycota</taxon>
        <taxon>Pezizomycotina</taxon>
        <taxon>Sordariomycetes</taxon>
        <taxon>Sordariomycetidae</taxon>
        <taxon>Sordariales</taxon>
        <taxon>Naviculisporaceae</taxon>
        <taxon>Rhypophila</taxon>
    </lineage>
</organism>
<name>A0AAN6Y159_9PEZI</name>
<dbReference type="Pfam" id="PF06293">
    <property type="entry name" value="Kdo"/>
    <property type="match status" value="1"/>
</dbReference>
<dbReference type="EMBL" id="MU858178">
    <property type="protein sequence ID" value="KAK4210313.1"/>
    <property type="molecule type" value="Genomic_DNA"/>
</dbReference>
<dbReference type="Gene3D" id="1.10.510.10">
    <property type="entry name" value="Transferase(Phosphotransferase) domain 1"/>
    <property type="match status" value="1"/>
</dbReference>